<evidence type="ECO:0008006" key="2">
    <source>
        <dbReference type="Google" id="ProtNLM"/>
    </source>
</evidence>
<reference evidence="1" key="1">
    <citation type="journal article" date="2015" name="Nature">
        <title>Complex archaea that bridge the gap between prokaryotes and eukaryotes.</title>
        <authorList>
            <person name="Spang A."/>
            <person name="Saw J.H."/>
            <person name="Jorgensen S.L."/>
            <person name="Zaremba-Niedzwiedzka K."/>
            <person name="Martijn J."/>
            <person name="Lind A.E."/>
            <person name="van Eijk R."/>
            <person name="Schleper C."/>
            <person name="Guy L."/>
            <person name="Ettema T.J."/>
        </authorList>
    </citation>
    <scope>NUCLEOTIDE SEQUENCE</scope>
</reference>
<accession>A0A0F9PSE8</accession>
<dbReference type="EMBL" id="LAZR01002621">
    <property type="protein sequence ID" value="KKN27632.1"/>
    <property type="molecule type" value="Genomic_DNA"/>
</dbReference>
<comment type="caution">
    <text evidence="1">The sequence shown here is derived from an EMBL/GenBank/DDBJ whole genome shotgun (WGS) entry which is preliminary data.</text>
</comment>
<gene>
    <name evidence="1" type="ORF">LCGC14_0862690</name>
</gene>
<dbReference type="AlphaFoldDB" id="A0A0F9PSE8"/>
<protein>
    <recommendedName>
        <fullName evidence="2">HTH marR-type domain-containing protein</fullName>
    </recommendedName>
</protein>
<evidence type="ECO:0000313" key="1">
    <source>
        <dbReference type="EMBL" id="KKN27632.1"/>
    </source>
</evidence>
<proteinExistence type="predicted"/>
<organism evidence="1">
    <name type="scientific">marine sediment metagenome</name>
    <dbReference type="NCBI Taxonomy" id="412755"/>
    <lineage>
        <taxon>unclassified sequences</taxon>
        <taxon>metagenomes</taxon>
        <taxon>ecological metagenomes</taxon>
    </lineage>
</organism>
<name>A0A0F9PSE8_9ZZZZ</name>
<sequence length="108" mass="12616">MLVTNTSIQAFIEILPKIGERQDQVLEHLGWVGEATDRMIAASIKLPINCVTPRRNELVKMKLLRMSQVQFCEATKLQEGKRRRAIYWMLTDLGEKVLAFRKRMEKEK</sequence>